<evidence type="ECO:0000256" key="1">
    <source>
        <dbReference type="ARBA" id="ARBA00011353"/>
    </source>
</evidence>
<dbReference type="CDD" id="cd00024">
    <property type="entry name" value="CD_CSD"/>
    <property type="match status" value="1"/>
</dbReference>
<dbReference type="SUPFAM" id="SSF54160">
    <property type="entry name" value="Chromo domain-like"/>
    <property type="match status" value="1"/>
</dbReference>
<dbReference type="GO" id="GO:0003677">
    <property type="term" value="F:DNA binding"/>
    <property type="evidence" value="ECO:0007669"/>
    <property type="project" value="InterPro"/>
</dbReference>
<protein>
    <recommendedName>
        <fullName evidence="4">Chromo domain-containing protein</fullName>
    </recommendedName>
</protein>
<dbReference type="SUPFAM" id="SSF56349">
    <property type="entry name" value="DNA breaking-rejoining enzymes"/>
    <property type="match status" value="1"/>
</dbReference>
<dbReference type="EMBL" id="JOKZ01000760">
    <property type="protein sequence ID" value="KKO96715.1"/>
    <property type="molecule type" value="Genomic_DNA"/>
</dbReference>
<evidence type="ECO:0000313" key="3">
    <source>
        <dbReference type="Proteomes" id="UP000034112"/>
    </source>
</evidence>
<dbReference type="OMA" id="WPRSSEW"/>
<evidence type="ECO:0008006" key="4">
    <source>
        <dbReference type="Google" id="ProtNLM"/>
    </source>
</evidence>
<dbReference type="PANTHER" id="PTHR37535">
    <property type="entry name" value="FLUG DOMAIN PROTEIN"/>
    <property type="match status" value="1"/>
</dbReference>
<reference evidence="3" key="1">
    <citation type="journal article" date="2015" name="Genome Announc.">
        <title>Draft whole-genome sequence of the biocontrol agent Trichoderma harzianum T6776.</title>
        <authorList>
            <person name="Baroncelli R."/>
            <person name="Piaggeschi G."/>
            <person name="Fiorini L."/>
            <person name="Bertolini E."/>
            <person name="Zapparata A."/>
            <person name="Pe M.E."/>
            <person name="Sarrocco S."/>
            <person name="Vannacci G."/>
        </authorList>
    </citation>
    <scope>NUCLEOTIDE SEQUENCE [LARGE SCALE GENOMIC DNA]</scope>
    <source>
        <strain evidence="3">T6776</strain>
    </source>
</reference>
<gene>
    <name evidence="2" type="ORF">THAR02_11181</name>
</gene>
<name>A0A0F9WU67_TRIHA</name>
<dbReference type="Proteomes" id="UP000034112">
    <property type="component" value="Unassembled WGS sequence"/>
</dbReference>
<dbReference type="Gene3D" id="2.40.50.40">
    <property type="match status" value="1"/>
</dbReference>
<comment type="caution">
    <text evidence="2">The sequence shown here is derived from an EMBL/GenBank/DDBJ whole genome shotgun (WGS) entry which is preliminary data.</text>
</comment>
<accession>A0A0F9WU67</accession>
<dbReference type="OrthoDB" id="5151532at2759"/>
<proteinExistence type="predicted"/>
<comment type="subunit">
    <text evidence="1">Component of the NuA4 histone acetyltransferase complex.</text>
</comment>
<sequence>MMRKFCNAWQRENHIEIDRAFKDSMAPYIEGPLADKIGLEKDKGEKKFLTIENYVHMQTFLWEQDFHDYVHEGVRTDYTNLFNIHCFTSARLSELCQAYYNPMFHLLANIISSGAYPELSTVEQSLAIRPPENTQFRIIASTDAAKQKPVFPQWNSSGRKDEHRNPTSWANQFYSWGVRTGLAEGVSVHCIRREALIKANDNGYSIGQVLKFASQRNTSVLVHHYLSNITTIDGTGSFLGMNCRVDLAEHFRSATMKYNPDLIQSIPASEKTKLENSEEYVSISEQIQNIKVQISKLASGEDYTHLRLQIKAEQMKLRDLREKRLRQLQMSQPITYESIKSPHELNDKQRSQYHRIKHMLPKERIRLAGMMTKSLVPRSEEWVSALQDLVTLRTTNSGVAFQEPLRPVDGHCVCGKLMKNLPLKNQWPHSYMCHKENYKRKYGFAKFCFLCSEWVISEREWEGHCLTHIEKRDIPFRCDPVTFRYGTACAGYCPVHLQNESLPARLRLKQYRLKQNWEDHIALCLASYIANSNSFLCPHMLCEFACNSRDDFEHHLDESHGIELKLVTKKSQNPRKRKLNSEKEIFITKSAMDFSRQSATPIKNADDFDNLEYTSTLMCEEFVANTNSLSKVYKGSMDIEEDIDMADSIDPALYQETTDSTTVVQISELNSDSNIGNASSSDVIYEVRRIIARWKSRREILYLVEWGTGGTSWQPADDIFDQEMIDDFERIYEGFQEGISVLDTRTKNGKVEYYIEFLDYIGSKKDAKWWVPESTMHPDLRIKGSNVEKKRAKRRKMFHY</sequence>
<dbReference type="InterPro" id="IPR016197">
    <property type="entry name" value="Chromo-like_dom_sf"/>
</dbReference>
<evidence type="ECO:0000313" key="2">
    <source>
        <dbReference type="EMBL" id="KKO96715.1"/>
    </source>
</evidence>
<organism evidence="2 3">
    <name type="scientific">Trichoderma harzianum</name>
    <name type="common">Hypocrea lixii</name>
    <dbReference type="NCBI Taxonomy" id="5544"/>
    <lineage>
        <taxon>Eukaryota</taxon>
        <taxon>Fungi</taxon>
        <taxon>Dikarya</taxon>
        <taxon>Ascomycota</taxon>
        <taxon>Pezizomycotina</taxon>
        <taxon>Sordariomycetes</taxon>
        <taxon>Hypocreomycetidae</taxon>
        <taxon>Hypocreales</taxon>
        <taxon>Hypocreaceae</taxon>
        <taxon>Trichoderma</taxon>
    </lineage>
</organism>
<dbReference type="PANTHER" id="PTHR37535:SF3">
    <property type="entry name" value="FLUG DOMAIN-CONTAINING PROTEIN"/>
    <property type="match status" value="1"/>
</dbReference>
<dbReference type="InterPro" id="IPR011010">
    <property type="entry name" value="DNA_brk_join_enz"/>
</dbReference>
<dbReference type="AlphaFoldDB" id="A0A0F9WU67"/>